<dbReference type="PROSITE" id="PS50217">
    <property type="entry name" value="BZIP"/>
    <property type="match status" value="1"/>
</dbReference>
<dbReference type="SUPFAM" id="SSF57959">
    <property type="entry name" value="Leucine zipper domain"/>
    <property type="match status" value="1"/>
</dbReference>
<name>A0A803N258_CHEQI</name>
<proteinExistence type="inferred from homology"/>
<dbReference type="OMA" id="QQDMASD"/>
<evidence type="ECO:0000256" key="3">
    <source>
        <dbReference type="ARBA" id="ARBA00023015"/>
    </source>
</evidence>
<comment type="similarity">
    <text evidence="2">Belongs to the bZIP family.</text>
</comment>
<accession>A0A803N258</accession>
<comment type="subcellular location">
    <subcellularLocation>
        <location evidence="1">Nucleus</location>
    </subcellularLocation>
</comment>
<keyword evidence="6" id="KW-0804">Transcription</keyword>
<keyword evidence="13" id="KW-1185">Reference proteome</keyword>
<reference evidence="12" key="1">
    <citation type="journal article" date="2017" name="Nature">
        <title>The genome of Chenopodium quinoa.</title>
        <authorList>
            <person name="Jarvis D.E."/>
            <person name="Ho Y.S."/>
            <person name="Lightfoot D.J."/>
            <person name="Schmoeckel S.M."/>
            <person name="Li B."/>
            <person name="Borm T.J.A."/>
            <person name="Ohyanagi H."/>
            <person name="Mineta K."/>
            <person name="Michell C.T."/>
            <person name="Saber N."/>
            <person name="Kharbatia N.M."/>
            <person name="Rupper R.R."/>
            <person name="Sharp A.R."/>
            <person name="Dally N."/>
            <person name="Boughton B.A."/>
            <person name="Woo Y.H."/>
            <person name="Gao G."/>
            <person name="Schijlen E.G.W.M."/>
            <person name="Guo X."/>
            <person name="Momin A.A."/>
            <person name="Negrao S."/>
            <person name="Al-Babili S."/>
            <person name="Gehring C."/>
            <person name="Roessner U."/>
            <person name="Jung C."/>
            <person name="Murphy K."/>
            <person name="Arold S.T."/>
            <person name="Gojobori T."/>
            <person name="van der Linden C.G."/>
            <person name="van Loo E.N."/>
            <person name="Jellen E.N."/>
            <person name="Maughan P.J."/>
            <person name="Tester M."/>
        </authorList>
    </citation>
    <scope>NUCLEOTIDE SEQUENCE [LARGE SCALE GENOMIC DNA]</scope>
    <source>
        <strain evidence="12">cv. PI 614886</strain>
    </source>
</reference>
<dbReference type="SMR" id="A0A803N258"/>
<evidence type="ECO:0000313" key="12">
    <source>
        <dbReference type="EnsemblPlants" id="AUR62039211-RA:cds"/>
    </source>
</evidence>
<keyword evidence="8" id="KW-0175">Coiled coil</keyword>
<dbReference type="PROSITE" id="PS51806">
    <property type="entry name" value="DOG1"/>
    <property type="match status" value="1"/>
</dbReference>
<feature type="coiled-coil region" evidence="8">
    <location>
        <begin position="140"/>
        <end position="167"/>
    </location>
</feature>
<evidence type="ECO:0000256" key="4">
    <source>
        <dbReference type="ARBA" id="ARBA00023125"/>
    </source>
</evidence>
<organism evidence="12 13">
    <name type="scientific">Chenopodium quinoa</name>
    <name type="common">Quinoa</name>
    <dbReference type="NCBI Taxonomy" id="63459"/>
    <lineage>
        <taxon>Eukaryota</taxon>
        <taxon>Viridiplantae</taxon>
        <taxon>Streptophyta</taxon>
        <taxon>Embryophyta</taxon>
        <taxon>Tracheophyta</taxon>
        <taxon>Spermatophyta</taxon>
        <taxon>Magnoliopsida</taxon>
        <taxon>eudicotyledons</taxon>
        <taxon>Gunneridae</taxon>
        <taxon>Pentapetalae</taxon>
        <taxon>Caryophyllales</taxon>
        <taxon>Chenopodiaceae</taxon>
        <taxon>Chenopodioideae</taxon>
        <taxon>Atripliceae</taxon>
        <taxon>Chenopodium</taxon>
    </lineage>
</organism>
<evidence type="ECO:0000256" key="7">
    <source>
        <dbReference type="ARBA" id="ARBA00023242"/>
    </source>
</evidence>
<evidence type="ECO:0000256" key="2">
    <source>
        <dbReference type="ARBA" id="ARBA00007163"/>
    </source>
</evidence>
<dbReference type="AlphaFoldDB" id="A0A803N258"/>
<dbReference type="SMART" id="SM00338">
    <property type="entry name" value="BRLZ"/>
    <property type="match status" value="1"/>
</dbReference>
<dbReference type="EnsemblPlants" id="AUR62039211-RA">
    <property type="protein sequence ID" value="AUR62039211-RA:cds"/>
    <property type="gene ID" value="AUR62039211"/>
</dbReference>
<dbReference type="Pfam" id="PF00170">
    <property type="entry name" value="bZIP_1"/>
    <property type="match status" value="1"/>
</dbReference>
<evidence type="ECO:0000256" key="1">
    <source>
        <dbReference type="ARBA" id="ARBA00004123"/>
    </source>
</evidence>
<feature type="region of interest" description="Disordered" evidence="9">
    <location>
        <begin position="1"/>
        <end position="26"/>
    </location>
</feature>
<dbReference type="Pfam" id="PF14144">
    <property type="entry name" value="DOG1"/>
    <property type="match status" value="1"/>
</dbReference>
<sequence>MASSHRLGETGLSQSGPSSNHHHNIPFAIPHHHLHAAAIKPTTTNPFMNQGGSSFDFGELEQAIVLQGVKIGNHEQPKPALFTNGSRPAATLEMFPSWPMRFQQTTRRHGGTKSDKPLDAKTLRRLAQNREAARKSRLRKKAYVQQLESSRIKLAQLEQDLQRARAQGFFMGGGGGAPSNISSVDGVAGAAIFDMEYARWLEDDHRHTSELRAALRAHLSDGDLRIIVDGYINHYDEIFRLKGVAAKSDIFHLITGMWTTPAERCFLWMGGFRPSELIKMLTAQLDPLTEQQLMGIYSLQHSLQQAEEALTQGLDQLQQSLVDTIATSTVTDGMHQMAIALGKLSNLEGFIRQADNLRQQTLHQLHRILTIRQAARCFLVIGEYYGRLRALSSLWASRPRVHMMNNDNSCQTAPDMQMVQPHQHNHFSPF</sequence>
<evidence type="ECO:0000256" key="5">
    <source>
        <dbReference type="ARBA" id="ARBA00023159"/>
    </source>
</evidence>
<dbReference type="PROSITE" id="PS00036">
    <property type="entry name" value="BZIP_BASIC"/>
    <property type="match status" value="1"/>
</dbReference>
<feature type="domain" description="DOG1" evidence="11">
    <location>
        <begin position="190"/>
        <end position="398"/>
    </location>
</feature>
<dbReference type="GO" id="GO:0005634">
    <property type="term" value="C:nucleus"/>
    <property type="evidence" value="ECO:0007669"/>
    <property type="project" value="UniProtKB-SubCell"/>
</dbReference>
<feature type="domain" description="BZIP" evidence="10">
    <location>
        <begin position="119"/>
        <end position="163"/>
    </location>
</feature>
<keyword evidence="3" id="KW-0805">Transcription regulation</keyword>
<dbReference type="GO" id="GO:0006351">
    <property type="term" value="P:DNA-templated transcription"/>
    <property type="evidence" value="ECO:0007669"/>
    <property type="project" value="InterPro"/>
</dbReference>
<dbReference type="GO" id="GO:0003700">
    <property type="term" value="F:DNA-binding transcription factor activity"/>
    <property type="evidence" value="ECO:0007669"/>
    <property type="project" value="InterPro"/>
</dbReference>
<dbReference type="InterPro" id="IPR046347">
    <property type="entry name" value="bZIP_sf"/>
</dbReference>
<dbReference type="FunFam" id="1.20.5.170:FF:000019">
    <property type="entry name" value="BZIP family transcription factor"/>
    <property type="match status" value="1"/>
</dbReference>
<evidence type="ECO:0000256" key="9">
    <source>
        <dbReference type="SAM" id="MobiDB-lite"/>
    </source>
</evidence>
<evidence type="ECO:0000256" key="8">
    <source>
        <dbReference type="SAM" id="Coils"/>
    </source>
</evidence>
<dbReference type="PANTHER" id="PTHR45693">
    <property type="entry name" value="TRANSCRIPTION FACTOR TGA9"/>
    <property type="match status" value="1"/>
</dbReference>
<protein>
    <submittedName>
        <fullName evidence="12">Uncharacterized protein</fullName>
    </submittedName>
</protein>
<dbReference type="InterPro" id="IPR025422">
    <property type="entry name" value="TGA_domain"/>
</dbReference>
<reference evidence="12" key="2">
    <citation type="submission" date="2021-03" db="UniProtKB">
        <authorList>
            <consortium name="EnsemblPlants"/>
        </authorList>
    </citation>
    <scope>IDENTIFICATION</scope>
</reference>
<dbReference type="Proteomes" id="UP000596660">
    <property type="component" value="Unplaced"/>
</dbReference>
<evidence type="ECO:0000313" key="13">
    <source>
        <dbReference type="Proteomes" id="UP000596660"/>
    </source>
</evidence>
<dbReference type="GO" id="GO:0043565">
    <property type="term" value="F:sequence-specific DNA binding"/>
    <property type="evidence" value="ECO:0007669"/>
    <property type="project" value="InterPro"/>
</dbReference>
<dbReference type="Gramene" id="AUR62039211-RA">
    <property type="protein sequence ID" value="AUR62039211-RA:cds"/>
    <property type="gene ID" value="AUR62039211"/>
</dbReference>
<evidence type="ECO:0000259" key="11">
    <source>
        <dbReference type="PROSITE" id="PS51806"/>
    </source>
</evidence>
<dbReference type="Gene3D" id="1.20.5.170">
    <property type="match status" value="1"/>
</dbReference>
<keyword evidence="4" id="KW-0238">DNA-binding</keyword>
<evidence type="ECO:0000259" key="10">
    <source>
        <dbReference type="PROSITE" id="PS50217"/>
    </source>
</evidence>
<dbReference type="CDD" id="cd14708">
    <property type="entry name" value="bZIP_HBP1b-like"/>
    <property type="match status" value="1"/>
</dbReference>
<keyword evidence="7" id="KW-0539">Nucleus</keyword>
<dbReference type="InterPro" id="IPR004827">
    <property type="entry name" value="bZIP"/>
</dbReference>
<keyword evidence="5" id="KW-0010">Activator</keyword>
<dbReference type="PANTHER" id="PTHR45693:SF9">
    <property type="entry name" value="TRANSCRIPTION FACTOR TGA9"/>
    <property type="match status" value="1"/>
</dbReference>
<evidence type="ECO:0000256" key="6">
    <source>
        <dbReference type="ARBA" id="ARBA00023163"/>
    </source>
</evidence>